<organism evidence="5 6">
    <name type="scientific">Colletotrichum musicola</name>
    <dbReference type="NCBI Taxonomy" id="2175873"/>
    <lineage>
        <taxon>Eukaryota</taxon>
        <taxon>Fungi</taxon>
        <taxon>Dikarya</taxon>
        <taxon>Ascomycota</taxon>
        <taxon>Pezizomycotina</taxon>
        <taxon>Sordariomycetes</taxon>
        <taxon>Hypocreomycetidae</taxon>
        <taxon>Glomerellales</taxon>
        <taxon>Glomerellaceae</taxon>
        <taxon>Colletotrichum</taxon>
        <taxon>Colletotrichum orchidearum species complex</taxon>
    </lineage>
</organism>
<evidence type="ECO:0000256" key="3">
    <source>
        <dbReference type="ARBA" id="ARBA00023054"/>
    </source>
</evidence>
<dbReference type="AlphaFoldDB" id="A0A8H6KKZ4"/>
<name>A0A8H6KKZ4_9PEZI</name>
<evidence type="ECO:0000313" key="5">
    <source>
        <dbReference type="EMBL" id="KAF6832995.1"/>
    </source>
</evidence>
<evidence type="ECO:0000256" key="4">
    <source>
        <dbReference type="SAM" id="MobiDB-lite"/>
    </source>
</evidence>
<evidence type="ECO:0000313" key="6">
    <source>
        <dbReference type="Proteomes" id="UP000639643"/>
    </source>
</evidence>
<keyword evidence="3" id="KW-0175">Coiled coil</keyword>
<dbReference type="PANTHER" id="PTHR22847:SF637">
    <property type="entry name" value="WD REPEAT DOMAIN 5B"/>
    <property type="match status" value="1"/>
</dbReference>
<evidence type="ECO:0000256" key="2">
    <source>
        <dbReference type="ARBA" id="ARBA00022737"/>
    </source>
</evidence>
<dbReference type="EMBL" id="WIGM01000225">
    <property type="protein sequence ID" value="KAF6832995.1"/>
    <property type="molecule type" value="Genomic_DNA"/>
</dbReference>
<dbReference type="InterPro" id="IPR015943">
    <property type="entry name" value="WD40/YVTN_repeat-like_dom_sf"/>
</dbReference>
<feature type="compositionally biased region" description="Pro residues" evidence="4">
    <location>
        <begin position="235"/>
        <end position="245"/>
    </location>
</feature>
<keyword evidence="2" id="KW-0677">Repeat</keyword>
<dbReference type="PANTHER" id="PTHR22847">
    <property type="entry name" value="WD40 REPEAT PROTEIN"/>
    <property type="match status" value="1"/>
</dbReference>
<protein>
    <submittedName>
        <fullName evidence="5">Ribosome assembly protein 4</fullName>
    </submittedName>
</protein>
<dbReference type="Gene3D" id="2.130.10.10">
    <property type="entry name" value="YVTN repeat-like/Quinoprotein amine dehydrogenase"/>
    <property type="match status" value="2"/>
</dbReference>
<dbReference type="InterPro" id="IPR036322">
    <property type="entry name" value="WD40_repeat_dom_sf"/>
</dbReference>
<accession>A0A8H6KKZ4</accession>
<feature type="region of interest" description="Disordered" evidence="4">
    <location>
        <begin position="226"/>
        <end position="245"/>
    </location>
</feature>
<dbReference type="Proteomes" id="UP000639643">
    <property type="component" value="Unassembled WGS sequence"/>
</dbReference>
<reference evidence="5" key="1">
    <citation type="journal article" date="2020" name="Phytopathology">
        <title>Genome Sequence Resources of Colletotrichum truncatum, C. plurivorum, C. musicola, and C. sojae: Four Species Pathogenic to Soybean (Glycine max).</title>
        <authorList>
            <person name="Rogerio F."/>
            <person name="Boufleur T.R."/>
            <person name="Ciampi-Guillardi M."/>
            <person name="Sukno S.A."/>
            <person name="Thon M.R."/>
            <person name="Massola Junior N.S."/>
            <person name="Baroncelli R."/>
        </authorList>
    </citation>
    <scope>NUCLEOTIDE SEQUENCE</scope>
    <source>
        <strain evidence="5">LFN0074</strain>
    </source>
</reference>
<proteinExistence type="predicted"/>
<comment type="caution">
    <text evidence="5">The sequence shown here is derived from an EMBL/GenBank/DDBJ whole genome shotgun (WGS) entry which is preliminary data.</text>
</comment>
<dbReference type="SUPFAM" id="SSF50978">
    <property type="entry name" value="WD40 repeat-like"/>
    <property type="match status" value="1"/>
</dbReference>
<keyword evidence="1" id="KW-0853">WD repeat</keyword>
<dbReference type="OrthoDB" id="2013972at2759"/>
<sequence>MDELIAECRKLQSALAPAVGTLHHFVAAHHLAQAQLSPLLEELLSLPDAVAALEQGARACQQEEGLLVMMRSVPDVCVENIRQIEAVLLSDPEPRGGRGDAWRDLAAEATILGTFLGTGRRALHLATDALDLVFNLRAAEINGESPPYAAGAILHEIEAIQKFLDEQTAAHEDERQARELHGPIPAPVTIHRLYNITFGGLFNYLKTFFEQQSGTRAVSDVARSRGFNSGSATPDQPPIASPPPVNRVLPSNLISRAPSDVNFRHVGKITMDLEKEPLEVKFLPGSGTSQPQFAVCNFHRPIAVFDAITGQPRCDIKAKGVHMVFSPQGDVMALTVEHVEDTVRTPKLIPLSHDFERFERPALYVFDVPKEEEFEISLPPPKRRFALLWHGVRAFCFSPDGSLIAVRGVRNRVELIDAKSGSGRGVVRSHTDEVTHAGFAAGGEKLVTMSRDGTLRVTHAVTMRSIAKLEMESWRNPLQLAVSLESNVIASIWGRTVTIWDSETGIVNSYNFETARGSEGWPLAISPDLRFVASRTDDGADIAELATGRIVYAARLESGFVVSAAFSADGRYLVCGRCANGHHGRPDSGLLNVWEIQS</sequence>
<evidence type="ECO:0000256" key="1">
    <source>
        <dbReference type="ARBA" id="ARBA00022574"/>
    </source>
</evidence>
<keyword evidence="6" id="KW-1185">Reference proteome</keyword>
<gene>
    <name evidence="5" type="ORF">CMUS01_06716</name>
</gene>